<dbReference type="PANTHER" id="PTHR10357">
    <property type="entry name" value="ALPHA-AMYLASE FAMILY MEMBER"/>
    <property type="match status" value="1"/>
</dbReference>
<proteinExistence type="inferred from homology"/>
<evidence type="ECO:0000256" key="2">
    <source>
        <dbReference type="ARBA" id="ARBA00008061"/>
    </source>
</evidence>
<dbReference type="Pfam" id="PF00128">
    <property type="entry name" value="Alpha-amylase"/>
    <property type="match status" value="1"/>
</dbReference>
<evidence type="ECO:0000256" key="1">
    <source>
        <dbReference type="ARBA" id="ARBA00001913"/>
    </source>
</evidence>
<evidence type="ECO:0000313" key="7">
    <source>
        <dbReference type="Proteomes" id="UP000006174"/>
    </source>
</evidence>
<comment type="similarity">
    <text evidence="2">Belongs to the glycosyl hydrolase 13 family.</text>
</comment>
<organism evidence="6 7">
    <name type="scientific">Ustilago hordei</name>
    <name type="common">Barley covered smut fungus</name>
    <dbReference type="NCBI Taxonomy" id="120017"/>
    <lineage>
        <taxon>Eukaryota</taxon>
        <taxon>Fungi</taxon>
        <taxon>Dikarya</taxon>
        <taxon>Basidiomycota</taxon>
        <taxon>Ustilaginomycotina</taxon>
        <taxon>Ustilaginomycetes</taxon>
        <taxon>Ustilaginales</taxon>
        <taxon>Ustilaginaceae</taxon>
        <taxon>Ustilago</taxon>
    </lineage>
</organism>
<accession>I2G3S5</accession>
<dbReference type="SUPFAM" id="SSF51445">
    <property type="entry name" value="(Trans)glycosidases"/>
    <property type="match status" value="1"/>
</dbReference>
<keyword evidence="3" id="KW-0479">Metal-binding</keyword>
<evidence type="ECO:0000256" key="4">
    <source>
        <dbReference type="ARBA" id="ARBA00022729"/>
    </source>
</evidence>
<dbReference type="Gene3D" id="3.20.20.80">
    <property type="entry name" value="Glycosidases"/>
    <property type="match status" value="1"/>
</dbReference>
<evidence type="ECO:0000259" key="5">
    <source>
        <dbReference type="Pfam" id="PF00128"/>
    </source>
</evidence>
<dbReference type="STRING" id="1128400.I2G3S5"/>
<dbReference type="Proteomes" id="UP000006174">
    <property type="component" value="Unassembled WGS sequence"/>
</dbReference>
<evidence type="ECO:0000313" key="6">
    <source>
        <dbReference type="EMBL" id="CCF53818.1"/>
    </source>
</evidence>
<dbReference type="GO" id="GO:0046872">
    <property type="term" value="F:metal ion binding"/>
    <property type="evidence" value="ECO:0007669"/>
    <property type="project" value="UniProtKB-KW"/>
</dbReference>
<reference evidence="6 7" key="1">
    <citation type="journal article" date="2012" name="Plant Cell">
        <title>Genome comparison of barley and maize smut fungi reveals targeted loss of RNA silencing components and species-specific presence of transposable elements.</title>
        <authorList>
            <person name="Laurie J.D."/>
            <person name="Ali S."/>
            <person name="Linning R."/>
            <person name="Mannhaupt G."/>
            <person name="Wong P."/>
            <person name="Gueldener U."/>
            <person name="Muensterkoetter M."/>
            <person name="Moore R."/>
            <person name="Kahmann R."/>
            <person name="Bakkeren G."/>
            <person name="Schirawski J."/>
        </authorList>
    </citation>
    <scope>NUCLEOTIDE SEQUENCE [LARGE SCALE GENOMIC DNA]</scope>
    <source>
        <strain evidence="7">Uh4875-4</strain>
    </source>
</reference>
<dbReference type="eggNOG" id="KOG0471">
    <property type="taxonomic scope" value="Eukaryota"/>
</dbReference>
<dbReference type="GO" id="GO:0005975">
    <property type="term" value="P:carbohydrate metabolic process"/>
    <property type="evidence" value="ECO:0007669"/>
    <property type="project" value="InterPro"/>
</dbReference>
<dbReference type="InterPro" id="IPR017853">
    <property type="entry name" value="GH"/>
</dbReference>
<feature type="domain" description="Glycosyl hydrolase family 13 catalytic" evidence="5">
    <location>
        <begin position="24"/>
        <end position="101"/>
    </location>
</feature>
<evidence type="ECO:0000256" key="3">
    <source>
        <dbReference type="ARBA" id="ARBA00022723"/>
    </source>
</evidence>
<keyword evidence="4" id="KW-0732">Signal</keyword>
<dbReference type="AlphaFoldDB" id="I2G3S5"/>
<dbReference type="HOGENOM" id="CLU_1846614_0_0_1"/>
<protein>
    <recommendedName>
        <fullName evidence="5">Glycosyl hydrolase family 13 catalytic domain-containing protein</fullName>
    </recommendedName>
</protein>
<gene>
    <name evidence="6" type="ORF">UHOR_17009</name>
</gene>
<name>I2G3S5_USTHO</name>
<sequence>MDGLISYPLFCPLTHAFQKPAQGFGELKNMINTIRSQFKDPFLLTNFLENQDQPRFPSLTSDRALAKNAITYILTGDGMPTTYYGQEQSFNGGNDPYNREAFWTSNYNTNSEMYLHISKVNKLRKAVEGLGSGNPSRRH</sequence>
<keyword evidence="7" id="KW-1185">Reference proteome</keyword>
<dbReference type="EMBL" id="CAGI01000185">
    <property type="protein sequence ID" value="CCF53818.1"/>
    <property type="molecule type" value="Genomic_DNA"/>
</dbReference>
<comment type="cofactor">
    <cofactor evidence="1">
        <name>Ca(2+)</name>
        <dbReference type="ChEBI" id="CHEBI:29108"/>
    </cofactor>
</comment>
<comment type="caution">
    <text evidence="6">The sequence shown here is derived from an EMBL/GenBank/DDBJ whole genome shotgun (WGS) entry which is preliminary data.</text>
</comment>
<dbReference type="PANTHER" id="PTHR10357:SF215">
    <property type="entry name" value="ALPHA-AMYLASE 1"/>
    <property type="match status" value="1"/>
</dbReference>
<dbReference type="InterPro" id="IPR006047">
    <property type="entry name" value="GH13_cat_dom"/>
</dbReference>